<accession>A0A173MG99</accession>
<evidence type="ECO:0000313" key="3">
    <source>
        <dbReference type="Proteomes" id="UP000186917"/>
    </source>
</evidence>
<feature type="chain" id="PRO_5030022907" evidence="1">
    <location>
        <begin position="20"/>
        <end position="41"/>
    </location>
</feature>
<keyword evidence="3" id="KW-1185">Reference proteome</keyword>
<keyword evidence="1" id="KW-0732">Signal</keyword>
<organism evidence="2 3">
    <name type="scientific">Filimonas lacunae</name>
    <dbReference type="NCBI Taxonomy" id="477680"/>
    <lineage>
        <taxon>Bacteria</taxon>
        <taxon>Pseudomonadati</taxon>
        <taxon>Bacteroidota</taxon>
        <taxon>Chitinophagia</taxon>
        <taxon>Chitinophagales</taxon>
        <taxon>Chitinophagaceae</taxon>
        <taxon>Filimonas</taxon>
    </lineage>
</organism>
<evidence type="ECO:0000313" key="2">
    <source>
        <dbReference type="EMBL" id="SIT26994.1"/>
    </source>
</evidence>
<dbReference type="KEGG" id="fln:FLA_2467"/>
<sequence length="41" mass="4773">MKTKNRKYSLLTAAVIFWAAVPSVFDHFCDVKIKQRDPDTM</sequence>
<dbReference type="RefSeq" id="WP_262495981.1">
    <property type="nucleotide sequence ID" value="NZ_AP017422.1"/>
</dbReference>
<dbReference type="AlphaFoldDB" id="A0A173MG99"/>
<proteinExistence type="predicted"/>
<name>A0A173MG99_9BACT</name>
<feature type="signal peptide" evidence="1">
    <location>
        <begin position="1"/>
        <end position="19"/>
    </location>
</feature>
<reference evidence="3" key="1">
    <citation type="submission" date="2017-01" db="EMBL/GenBank/DDBJ databases">
        <authorList>
            <person name="Varghese N."/>
            <person name="Submissions S."/>
        </authorList>
    </citation>
    <scope>NUCLEOTIDE SEQUENCE [LARGE SCALE GENOMIC DNA]</scope>
    <source>
        <strain evidence="3">DSM 21054</strain>
    </source>
</reference>
<dbReference type="EMBL" id="FTOR01000007">
    <property type="protein sequence ID" value="SIT26994.1"/>
    <property type="molecule type" value="Genomic_DNA"/>
</dbReference>
<protein>
    <submittedName>
        <fullName evidence="2">Uncharacterized protein</fullName>
    </submittedName>
</protein>
<dbReference type="Proteomes" id="UP000186917">
    <property type="component" value="Unassembled WGS sequence"/>
</dbReference>
<gene>
    <name evidence="2" type="ORF">SAMN05421788_107109</name>
</gene>
<evidence type="ECO:0000256" key="1">
    <source>
        <dbReference type="SAM" id="SignalP"/>
    </source>
</evidence>